<proteinExistence type="predicted"/>
<evidence type="ECO:0000259" key="1">
    <source>
        <dbReference type="Pfam" id="PF08044"/>
    </source>
</evidence>
<protein>
    <submittedName>
        <fullName evidence="2">Uncharacterized protein DUF1707</fullName>
    </submittedName>
</protein>
<evidence type="ECO:0000313" key="2">
    <source>
        <dbReference type="EMBL" id="TDP91970.1"/>
    </source>
</evidence>
<dbReference type="PANTHER" id="PTHR40763">
    <property type="entry name" value="MEMBRANE PROTEIN-RELATED"/>
    <property type="match status" value="1"/>
</dbReference>
<dbReference type="RefSeq" id="WP_166659454.1">
    <property type="nucleotide sequence ID" value="NZ_SNXZ01000008.1"/>
</dbReference>
<evidence type="ECO:0000313" key="3">
    <source>
        <dbReference type="Proteomes" id="UP000295444"/>
    </source>
</evidence>
<reference evidence="2 3" key="1">
    <citation type="submission" date="2019-03" db="EMBL/GenBank/DDBJ databases">
        <title>Genomic Encyclopedia of Type Strains, Phase IV (KMG-IV): sequencing the most valuable type-strain genomes for metagenomic binning, comparative biology and taxonomic classification.</title>
        <authorList>
            <person name="Goeker M."/>
        </authorList>
    </citation>
    <scope>NUCLEOTIDE SEQUENCE [LARGE SCALE GENOMIC DNA]</scope>
    <source>
        <strain evidence="2 3">DSM 45361</strain>
    </source>
</reference>
<comment type="caution">
    <text evidence="2">The sequence shown here is derived from an EMBL/GenBank/DDBJ whole genome shotgun (WGS) entry which is preliminary data.</text>
</comment>
<accession>A0A4R6RY14</accession>
<dbReference type="PANTHER" id="PTHR40763:SF5">
    <property type="entry name" value="MEMBRANE PROTEIN"/>
    <property type="match status" value="1"/>
</dbReference>
<dbReference type="Pfam" id="PF08044">
    <property type="entry name" value="DUF1707"/>
    <property type="match status" value="1"/>
</dbReference>
<name>A0A4R6RY14_LABRH</name>
<keyword evidence="3" id="KW-1185">Reference proteome</keyword>
<gene>
    <name evidence="2" type="ORF">EV186_108183</name>
</gene>
<feature type="domain" description="DUF1707" evidence="1">
    <location>
        <begin position="7"/>
        <end position="58"/>
    </location>
</feature>
<sequence length="181" mass="19364">MGTDLTIRISDEDRAAAARALDVAVADGRLSWTEHAERSETVWAARTRGDLVPVLADLGPELAAGPIGRPTGTPQRIEVTLSKVIRTPDTTRPIEAFAKFGAVFLDLTALRPGERVELSASSFCGKVVLHVGHDTQVIDDGDVWLGKRKVLGTPPGPGGPVVHVTGRSSLGHFKVFRGSWR</sequence>
<dbReference type="EMBL" id="SNXZ01000008">
    <property type="protein sequence ID" value="TDP91970.1"/>
    <property type="molecule type" value="Genomic_DNA"/>
</dbReference>
<dbReference type="Proteomes" id="UP000295444">
    <property type="component" value="Unassembled WGS sequence"/>
</dbReference>
<dbReference type="InterPro" id="IPR012551">
    <property type="entry name" value="DUF1707_SHOCT-like"/>
</dbReference>
<dbReference type="AlphaFoldDB" id="A0A4R6RY14"/>
<organism evidence="2 3">
    <name type="scientific">Labedaea rhizosphaerae</name>
    <dbReference type="NCBI Taxonomy" id="598644"/>
    <lineage>
        <taxon>Bacteria</taxon>
        <taxon>Bacillati</taxon>
        <taxon>Actinomycetota</taxon>
        <taxon>Actinomycetes</taxon>
        <taxon>Pseudonocardiales</taxon>
        <taxon>Pseudonocardiaceae</taxon>
        <taxon>Labedaea</taxon>
    </lineage>
</organism>